<protein>
    <submittedName>
        <fullName evidence="2">Uncharacterized protein</fullName>
    </submittedName>
</protein>
<evidence type="ECO:0000313" key="3">
    <source>
        <dbReference type="Proteomes" id="UP000272474"/>
    </source>
</evidence>
<dbReference type="AlphaFoldDB" id="A0A3A9ZB87"/>
<accession>A0A3A9ZB87</accession>
<organism evidence="2 3">
    <name type="scientific">Streptomyces hoynatensis</name>
    <dbReference type="NCBI Taxonomy" id="1141874"/>
    <lineage>
        <taxon>Bacteria</taxon>
        <taxon>Bacillati</taxon>
        <taxon>Actinomycetota</taxon>
        <taxon>Actinomycetes</taxon>
        <taxon>Kitasatosporales</taxon>
        <taxon>Streptomycetaceae</taxon>
        <taxon>Streptomyces</taxon>
    </lineage>
</organism>
<sequence>MPEDGYARTPASGHPRMPEDGYARTPASGHPRTPARGCAPTDARERLRAGRAGGPTAMATTTTTAAATTTATTARVGVGVATGAMRTAESAWAQAVVRFPRGAGPS</sequence>
<evidence type="ECO:0000256" key="1">
    <source>
        <dbReference type="SAM" id="MobiDB-lite"/>
    </source>
</evidence>
<reference evidence="2 3" key="1">
    <citation type="journal article" date="2014" name="Int. J. Syst. Evol. Microbiol.">
        <title>Streptomyces hoynatensis sp. nov., isolated from deep marine sediment.</title>
        <authorList>
            <person name="Veyisoglu A."/>
            <person name="Sahin N."/>
        </authorList>
    </citation>
    <scope>NUCLEOTIDE SEQUENCE [LARGE SCALE GENOMIC DNA]</scope>
    <source>
        <strain evidence="2 3">KCTC 29097</strain>
    </source>
</reference>
<gene>
    <name evidence="2" type="ORF">D7294_03440</name>
</gene>
<evidence type="ECO:0000313" key="2">
    <source>
        <dbReference type="EMBL" id="RKN45548.1"/>
    </source>
</evidence>
<name>A0A3A9ZB87_9ACTN</name>
<dbReference type="Proteomes" id="UP000272474">
    <property type="component" value="Unassembled WGS sequence"/>
</dbReference>
<keyword evidence="3" id="KW-1185">Reference proteome</keyword>
<comment type="caution">
    <text evidence="2">The sequence shown here is derived from an EMBL/GenBank/DDBJ whole genome shotgun (WGS) entry which is preliminary data.</text>
</comment>
<dbReference type="EMBL" id="RBAL01000002">
    <property type="protein sequence ID" value="RKN45548.1"/>
    <property type="molecule type" value="Genomic_DNA"/>
</dbReference>
<proteinExistence type="predicted"/>
<feature type="region of interest" description="Disordered" evidence="1">
    <location>
        <begin position="1"/>
        <end position="60"/>
    </location>
</feature>